<dbReference type="RefSeq" id="WP_340469874.1">
    <property type="nucleotide sequence ID" value="NZ_JBANBB010000002.1"/>
</dbReference>
<sequence>MADGPFLVHAPDGSLICLWTSYRMGSYALTQAVSPTGEVEGPWEQKGGPG</sequence>
<reference evidence="1 2" key="1">
    <citation type="submission" date="2024-02" db="EMBL/GenBank/DDBJ databases">
        <title>Bifidobacterium honeyensis sp. nov., isolated from the comb honey.</title>
        <authorList>
            <person name="Liu W."/>
            <person name="Li Y."/>
        </authorList>
    </citation>
    <scope>NUCLEOTIDE SEQUENCE [LARGE SCALE GENOMIC DNA]</scope>
    <source>
        <strain evidence="1 2">IMAU50988</strain>
    </source>
</reference>
<dbReference type="EMBL" id="JBANBB010000002">
    <property type="protein sequence ID" value="MEK0307156.1"/>
    <property type="molecule type" value="Genomic_DNA"/>
</dbReference>
<evidence type="ECO:0000313" key="1">
    <source>
        <dbReference type="EMBL" id="MEK0307156.1"/>
    </source>
</evidence>
<keyword evidence="2" id="KW-1185">Reference proteome</keyword>
<accession>A0ABU8ZPH3</accession>
<protein>
    <submittedName>
        <fullName evidence="1">Uncharacterized protein</fullName>
    </submittedName>
</protein>
<gene>
    <name evidence="1" type="ORF">V8P97_06750</name>
</gene>
<proteinExistence type="predicted"/>
<evidence type="ECO:0000313" key="2">
    <source>
        <dbReference type="Proteomes" id="UP001373159"/>
    </source>
</evidence>
<comment type="caution">
    <text evidence="1">The sequence shown here is derived from an EMBL/GenBank/DDBJ whole genome shotgun (WGS) entry which is preliminary data.</text>
</comment>
<organism evidence="1 2">
    <name type="scientific">Bifidobacterium favimelis</name>
    <dbReference type="NCBI Taxonomy" id="3122979"/>
    <lineage>
        <taxon>Bacteria</taxon>
        <taxon>Bacillati</taxon>
        <taxon>Actinomycetota</taxon>
        <taxon>Actinomycetes</taxon>
        <taxon>Bifidobacteriales</taxon>
        <taxon>Bifidobacteriaceae</taxon>
        <taxon>Bifidobacterium</taxon>
    </lineage>
</organism>
<dbReference type="Proteomes" id="UP001373159">
    <property type="component" value="Unassembled WGS sequence"/>
</dbReference>
<name>A0ABU8ZPH3_9BIFI</name>